<reference evidence="5 6" key="1">
    <citation type="submission" date="2016-01" db="EMBL/GenBank/DDBJ databases">
        <authorList>
            <person name="Oliw E.H."/>
        </authorList>
    </citation>
    <scope>NUCLEOTIDE SEQUENCE [LARGE SCALE GENOMIC DNA]</scope>
    <source>
        <strain evidence="5 6">DY10</strain>
    </source>
</reference>
<feature type="domain" description="DUF11" evidence="3">
    <location>
        <begin position="673"/>
        <end position="782"/>
    </location>
</feature>
<evidence type="ECO:0000256" key="1">
    <source>
        <dbReference type="ARBA" id="ARBA00022801"/>
    </source>
</evidence>
<dbReference type="Proteomes" id="UP000187941">
    <property type="component" value="Chromosome"/>
</dbReference>
<feature type="domain" description="DUF11" evidence="3">
    <location>
        <begin position="516"/>
        <end position="625"/>
    </location>
</feature>
<keyword evidence="1" id="KW-0378">Hydrolase</keyword>
<dbReference type="Pfam" id="PF03629">
    <property type="entry name" value="SASA"/>
    <property type="match status" value="1"/>
</dbReference>
<dbReference type="OrthoDB" id="1488710at2"/>
<dbReference type="InterPro" id="IPR047589">
    <property type="entry name" value="DUF11_rpt"/>
</dbReference>
<feature type="compositionally biased region" description="Polar residues" evidence="2">
    <location>
        <begin position="768"/>
        <end position="784"/>
    </location>
</feature>
<evidence type="ECO:0000313" key="6">
    <source>
        <dbReference type="Proteomes" id="UP000187941"/>
    </source>
</evidence>
<accession>A0A1P9X2A8</accession>
<dbReference type="InterPro" id="IPR001434">
    <property type="entry name" value="OmcB-like_DUF11"/>
</dbReference>
<dbReference type="Gene3D" id="2.60.40.10">
    <property type="entry name" value="Immunoglobulins"/>
    <property type="match status" value="2"/>
</dbReference>
<feature type="domain" description="Sialate O-acetylesterase" evidence="4">
    <location>
        <begin position="244"/>
        <end position="338"/>
    </location>
</feature>
<dbReference type="InterPro" id="IPR051172">
    <property type="entry name" value="Chlamydia_OmcB"/>
</dbReference>
<dbReference type="SUPFAM" id="SSF52266">
    <property type="entry name" value="SGNH hydrolase"/>
    <property type="match status" value="1"/>
</dbReference>
<name>A0A1P9X2A8_9BACT</name>
<feature type="region of interest" description="Disordered" evidence="2">
    <location>
        <begin position="609"/>
        <end position="631"/>
    </location>
</feature>
<protein>
    <recommendedName>
        <fullName evidence="7">DUF11 domain-containing protein</fullName>
    </recommendedName>
</protein>
<evidence type="ECO:0000256" key="2">
    <source>
        <dbReference type="SAM" id="MobiDB-lite"/>
    </source>
</evidence>
<keyword evidence="6" id="KW-1185">Reference proteome</keyword>
<feature type="region of interest" description="Disordered" evidence="2">
    <location>
        <begin position="645"/>
        <end position="672"/>
    </location>
</feature>
<evidence type="ECO:0000259" key="3">
    <source>
        <dbReference type="Pfam" id="PF01345"/>
    </source>
</evidence>
<evidence type="ECO:0000313" key="5">
    <source>
        <dbReference type="EMBL" id="AQG81725.1"/>
    </source>
</evidence>
<proteinExistence type="predicted"/>
<sequence length="797" mass="84766">MPSFLKWAVLLLNWPAFVFAQLQITHPMPRLVVQRGTDGTGRLYITGRLAGAADRVEAQLTPVSAGQGSATPWQTVQTNPANGLFLGYITGPGGWYVLTVRTIVNNTITEFATVQPVGIGEVFITAGQSNSRGLGFGDNDLGTATGRVVAIDSTNDTYPPGAVYAVSSGDPFPVPVFKTLTAGRRIYPRAESSWGWGELGDYIVNRYNVPVAFYVAGWDGSTAENWHRTANGLPTCNRYWCDADWPYLQPYTNLKHSLQYYASVSGVRAVLWHQGEAEYDYGNGSSSVPQYYDRLVGIVQKSRQDFNGRNLPWVVARASRNNDNPPTLPQLIAEQQRVIDTPGLNVFQGPYNDTIVNRNAGDIDVHFRNAFRPTPHPQYYLNPNSIPANMGLSRFARNWNASLNNAFFQNAQPSVPSVFAATGSVASYVLPGDSLFVPFVTSGTFNAGNVWQVQLLDSLGRYISTLGSGPASPVRVKLPGSYQSGRYQVRVVASSPALPAVPSNLFRITTNIPLADVSLSMQSGARTLGQSGPVGITLLVHNAGPGAVGSVTVRDRLPANLTVLNAPGLSVSNGVLTGTLTNVAAGATVPLSFTVQPTAVGQYRNAAEISQSSMPDPDSQPNSGTGDGQDDAAIIDFRTTQSGGGIYVSPNPDQVPLPAVQSNQPAPSPTKADISLSLTVSNRSPRLNDVVSYSLTLTNVGGQPATNLNVAAYLPASQTFVPGDNLIVYGASLVGSLNSLDAGSSYTFMFRARATAIGRGICAAQLTSATPADPDSTPNNGTTNGEDDTAQLDVRVR</sequence>
<dbReference type="PANTHER" id="PTHR34819:SF3">
    <property type="entry name" value="CELL SURFACE PROTEIN"/>
    <property type="match status" value="1"/>
</dbReference>
<dbReference type="InterPro" id="IPR005181">
    <property type="entry name" value="SASA"/>
</dbReference>
<dbReference type="RefSeq" id="WP_077133203.1">
    <property type="nucleotide sequence ID" value="NZ_CP014263.1"/>
</dbReference>
<gene>
    <name evidence="5" type="ORF">AWR27_21925</name>
</gene>
<dbReference type="Gene3D" id="3.40.50.1110">
    <property type="entry name" value="SGNH hydrolase"/>
    <property type="match status" value="1"/>
</dbReference>
<dbReference type="Pfam" id="PF01345">
    <property type="entry name" value="DUF11"/>
    <property type="match status" value="2"/>
</dbReference>
<dbReference type="PANTHER" id="PTHR34819">
    <property type="entry name" value="LARGE CYSTEINE-RICH PERIPLASMIC PROTEIN OMCB"/>
    <property type="match status" value="1"/>
</dbReference>
<dbReference type="KEGG" id="smon:AWR27_21925"/>
<feature type="region of interest" description="Disordered" evidence="2">
    <location>
        <begin position="768"/>
        <end position="797"/>
    </location>
</feature>
<evidence type="ECO:0000259" key="4">
    <source>
        <dbReference type="Pfam" id="PF03629"/>
    </source>
</evidence>
<dbReference type="GO" id="GO:0016788">
    <property type="term" value="F:hydrolase activity, acting on ester bonds"/>
    <property type="evidence" value="ECO:0007669"/>
    <property type="project" value="UniProtKB-ARBA"/>
</dbReference>
<feature type="compositionally biased region" description="Low complexity" evidence="2">
    <location>
        <begin position="610"/>
        <end position="623"/>
    </location>
</feature>
<organism evidence="5 6">
    <name type="scientific">Spirosoma montaniterrae</name>
    <dbReference type="NCBI Taxonomy" id="1178516"/>
    <lineage>
        <taxon>Bacteria</taxon>
        <taxon>Pseudomonadati</taxon>
        <taxon>Bacteroidota</taxon>
        <taxon>Cytophagia</taxon>
        <taxon>Cytophagales</taxon>
        <taxon>Cytophagaceae</taxon>
        <taxon>Spirosoma</taxon>
    </lineage>
</organism>
<dbReference type="InterPro" id="IPR036514">
    <property type="entry name" value="SGNH_hydro_sf"/>
</dbReference>
<dbReference type="AlphaFoldDB" id="A0A1P9X2A8"/>
<evidence type="ECO:0008006" key="7">
    <source>
        <dbReference type="Google" id="ProtNLM"/>
    </source>
</evidence>
<dbReference type="STRING" id="1178516.AWR27_21925"/>
<dbReference type="NCBIfam" id="TIGR01451">
    <property type="entry name" value="B_ant_repeat"/>
    <property type="match status" value="1"/>
</dbReference>
<dbReference type="EMBL" id="CP014263">
    <property type="protein sequence ID" value="AQG81725.1"/>
    <property type="molecule type" value="Genomic_DNA"/>
</dbReference>
<dbReference type="InterPro" id="IPR013783">
    <property type="entry name" value="Ig-like_fold"/>
</dbReference>